<sequence length="376" mass="41862">MLTFYKKYWKTAFDIALIVLTVYLIMVAFSFLYRIATPVFLSFVIFMMIEPLAKRLNRIGLKKSIASAISILVFSLVIVGAFLLAGFVLTNEIMSFANNLPQYQSMLISQVEQTTAFLTQQFQSLPPDVVNSLNDMVNSVTQWGSGVASSFLMSLVGFLTSFSAFMFNFIIGIVLAYFLSIEIKDWKKIAQDKTPNTFKTAFFFLRDNVFRGIGAYLMAQLKLISVTFIVILIALLILGVESAFAIAVLSAVFDVLPLLGVSTVFIPWIIYLFIVGNTSLAIWLSVLLLVVILTRQVLEPKITGDTLGVSAFTMLVFMIISLSLFGVAGVILSPILVILIKALYDQGYLKRWIRKPQGEYDDKPQPPSNPDGPQIV</sequence>
<dbReference type="InterPro" id="IPR002549">
    <property type="entry name" value="AI-2E-like"/>
</dbReference>
<dbReference type="GO" id="GO:0016020">
    <property type="term" value="C:membrane"/>
    <property type="evidence" value="ECO:0007669"/>
    <property type="project" value="UniProtKB-SubCell"/>
</dbReference>
<feature type="transmembrane region" description="Helical" evidence="6">
    <location>
        <begin position="314"/>
        <end position="344"/>
    </location>
</feature>
<feature type="transmembrane region" description="Helical" evidence="6">
    <location>
        <begin position="35"/>
        <end position="53"/>
    </location>
</feature>
<evidence type="ECO:0000256" key="1">
    <source>
        <dbReference type="ARBA" id="ARBA00004141"/>
    </source>
</evidence>
<dbReference type="Pfam" id="PF01594">
    <property type="entry name" value="AI-2E_transport"/>
    <property type="match status" value="1"/>
</dbReference>
<feature type="transmembrane region" description="Helical" evidence="6">
    <location>
        <begin position="213"/>
        <end position="237"/>
    </location>
</feature>
<reference evidence="7" key="2">
    <citation type="submission" date="2020-09" db="EMBL/GenBank/DDBJ databases">
        <authorList>
            <person name="Sun Q."/>
            <person name="Zhou Y."/>
        </authorList>
    </citation>
    <scope>NUCLEOTIDE SEQUENCE</scope>
    <source>
        <strain evidence="7">CGMCC 1.12987</strain>
    </source>
</reference>
<dbReference type="Proteomes" id="UP000644756">
    <property type="component" value="Unassembled WGS sequence"/>
</dbReference>
<feature type="transmembrane region" description="Helical" evidence="6">
    <location>
        <begin position="65"/>
        <end position="89"/>
    </location>
</feature>
<comment type="subcellular location">
    <subcellularLocation>
        <location evidence="1">Membrane</location>
        <topology evidence="1">Multi-pass membrane protein</topology>
    </subcellularLocation>
</comment>
<comment type="caution">
    <text evidence="7">The sequence shown here is derived from an EMBL/GenBank/DDBJ whole genome shotgun (WGS) entry which is preliminary data.</text>
</comment>
<evidence type="ECO:0000313" key="8">
    <source>
        <dbReference type="Proteomes" id="UP000644756"/>
    </source>
</evidence>
<dbReference type="GO" id="GO:0055085">
    <property type="term" value="P:transmembrane transport"/>
    <property type="evidence" value="ECO:0007669"/>
    <property type="project" value="TreeGrafter"/>
</dbReference>
<comment type="similarity">
    <text evidence="2">Belongs to the autoinducer-2 exporter (AI-2E) (TC 2.A.86) family.</text>
</comment>
<keyword evidence="3 6" id="KW-0812">Transmembrane</keyword>
<evidence type="ECO:0000256" key="2">
    <source>
        <dbReference type="ARBA" id="ARBA00009773"/>
    </source>
</evidence>
<feature type="transmembrane region" description="Helical" evidence="6">
    <location>
        <begin position="268"/>
        <end position="294"/>
    </location>
</feature>
<protein>
    <submittedName>
        <fullName evidence="7">Sporulation integral membrane protein YtvI</fullName>
    </submittedName>
</protein>
<evidence type="ECO:0000313" key="7">
    <source>
        <dbReference type="EMBL" id="GGG19724.1"/>
    </source>
</evidence>
<keyword evidence="5 6" id="KW-0472">Membrane</keyword>
<evidence type="ECO:0000256" key="5">
    <source>
        <dbReference type="ARBA" id="ARBA00023136"/>
    </source>
</evidence>
<evidence type="ECO:0000256" key="6">
    <source>
        <dbReference type="SAM" id="Phobius"/>
    </source>
</evidence>
<dbReference type="AlphaFoldDB" id="A0A917G2G3"/>
<evidence type="ECO:0000256" key="3">
    <source>
        <dbReference type="ARBA" id="ARBA00022692"/>
    </source>
</evidence>
<gene>
    <name evidence="7" type="ORF">GCM10010916_40680</name>
</gene>
<name>A0A917G2G3_9BACL</name>
<dbReference type="RefSeq" id="WP_188532903.1">
    <property type="nucleotide sequence ID" value="NZ_BMGR01000015.1"/>
</dbReference>
<dbReference type="PANTHER" id="PTHR21716">
    <property type="entry name" value="TRANSMEMBRANE PROTEIN"/>
    <property type="match status" value="1"/>
</dbReference>
<proteinExistence type="inferred from homology"/>
<dbReference type="NCBIfam" id="TIGR02872">
    <property type="entry name" value="spore_ytvI"/>
    <property type="match status" value="1"/>
</dbReference>
<reference evidence="7" key="1">
    <citation type="journal article" date="2014" name="Int. J. Syst. Evol. Microbiol.">
        <title>Complete genome sequence of Corynebacterium casei LMG S-19264T (=DSM 44701T), isolated from a smear-ripened cheese.</title>
        <authorList>
            <consortium name="US DOE Joint Genome Institute (JGI-PGF)"/>
            <person name="Walter F."/>
            <person name="Albersmeier A."/>
            <person name="Kalinowski J."/>
            <person name="Ruckert C."/>
        </authorList>
    </citation>
    <scope>NUCLEOTIDE SEQUENCE</scope>
    <source>
        <strain evidence="7">CGMCC 1.12987</strain>
    </source>
</reference>
<keyword evidence="8" id="KW-1185">Reference proteome</keyword>
<organism evidence="7 8">
    <name type="scientific">Paenibacillus abyssi</name>
    <dbReference type="NCBI Taxonomy" id="1340531"/>
    <lineage>
        <taxon>Bacteria</taxon>
        <taxon>Bacillati</taxon>
        <taxon>Bacillota</taxon>
        <taxon>Bacilli</taxon>
        <taxon>Bacillales</taxon>
        <taxon>Paenibacillaceae</taxon>
        <taxon>Paenibacillus</taxon>
    </lineage>
</organism>
<feature type="transmembrane region" description="Helical" evidence="6">
    <location>
        <begin position="151"/>
        <end position="179"/>
    </location>
</feature>
<evidence type="ECO:0000256" key="4">
    <source>
        <dbReference type="ARBA" id="ARBA00022989"/>
    </source>
</evidence>
<accession>A0A917G2G3</accession>
<dbReference type="PANTHER" id="PTHR21716:SF68">
    <property type="entry name" value="TRANSPORT PROTEIN YTVI-RELATED"/>
    <property type="match status" value="1"/>
</dbReference>
<dbReference type="InterPro" id="IPR014227">
    <property type="entry name" value="YtvI-like"/>
</dbReference>
<keyword evidence="4 6" id="KW-1133">Transmembrane helix</keyword>
<dbReference type="EMBL" id="BMGR01000015">
    <property type="protein sequence ID" value="GGG19724.1"/>
    <property type="molecule type" value="Genomic_DNA"/>
</dbReference>